<organism evidence="2 3">
    <name type="scientific">Candolleomyces eurysporus</name>
    <dbReference type="NCBI Taxonomy" id="2828524"/>
    <lineage>
        <taxon>Eukaryota</taxon>
        <taxon>Fungi</taxon>
        <taxon>Dikarya</taxon>
        <taxon>Basidiomycota</taxon>
        <taxon>Agaricomycotina</taxon>
        <taxon>Agaricomycetes</taxon>
        <taxon>Agaricomycetidae</taxon>
        <taxon>Agaricales</taxon>
        <taxon>Agaricineae</taxon>
        <taxon>Psathyrellaceae</taxon>
        <taxon>Candolleomyces</taxon>
    </lineage>
</organism>
<reference evidence="2" key="1">
    <citation type="submission" date="2022-06" db="EMBL/GenBank/DDBJ databases">
        <title>Genome Sequence of Candolleomyces eurysporus.</title>
        <authorList>
            <person name="Buettner E."/>
        </authorList>
    </citation>
    <scope>NUCLEOTIDE SEQUENCE</scope>
    <source>
        <strain evidence="2">VTCC 930004</strain>
    </source>
</reference>
<evidence type="ECO:0000256" key="1">
    <source>
        <dbReference type="SAM" id="SignalP"/>
    </source>
</evidence>
<name>A0A9W8JH70_9AGAR</name>
<evidence type="ECO:0000313" key="3">
    <source>
        <dbReference type="Proteomes" id="UP001140091"/>
    </source>
</evidence>
<dbReference type="Proteomes" id="UP001140091">
    <property type="component" value="Unassembled WGS sequence"/>
</dbReference>
<keyword evidence="3" id="KW-1185">Reference proteome</keyword>
<keyword evidence="1" id="KW-0732">Signal</keyword>
<comment type="caution">
    <text evidence="2">The sequence shown here is derived from an EMBL/GenBank/DDBJ whole genome shotgun (WGS) entry which is preliminary data.</text>
</comment>
<feature type="chain" id="PRO_5040759101" evidence="1">
    <location>
        <begin position="27"/>
        <end position="53"/>
    </location>
</feature>
<protein>
    <submittedName>
        <fullName evidence="2">Uncharacterized protein</fullName>
    </submittedName>
</protein>
<feature type="non-terminal residue" evidence="2">
    <location>
        <position position="1"/>
    </location>
</feature>
<accession>A0A9W8JH70</accession>
<proteinExistence type="predicted"/>
<evidence type="ECO:0000313" key="2">
    <source>
        <dbReference type="EMBL" id="KAJ2933508.1"/>
    </source>
</evidence>
<feature type="signal peptide" evidence="1">
    <location>
        <begin position="1"/>
        <end position="26"/>
    </location>
</feature>
<dbReference type="AlphaFoldDB" id="A0A9W8JH70"/>
<sequence length="53" mass="5857">MRIITVFSTLSALFVTMSSFVHGVAAVPISESQASREAAEKDIKHNLIWEAEH</sequence>
<dbReference type="EMBL" id="JANBPK010000741">
    <property type="protein sequence ID" value="KAJ2933508.1"/>
    <property type="molecule type" value="Genomic_DNA"/>
</dbReference>
<gene>
    <name evidence="2" type="ORF">H1R20_g3600</name>
</gene>